<gene>
    <name evidence="1" type="ordered locus">DEFDS_1405</name>
</gene>
<dbReference type="SUPFAM" id="SSF52540">
    <property type="entry name" value="P-loop containing nucleoside triphosphate hydrolases"/>
    <property type="match status" value="1"/>
</dbReference>
<dbReference type="HOGENOM" id="CLU_026771_1_1_0"/>
<evidence type="ECO:0000313" key="2">
    <source>
        <dbReference type="Proteomes" id="UP000001520"/>
    </source>
</evidence>
<dbReference type="OrthoDB" id="9810277at2"/>
<dbReference type="RefSeq" id="WP_013008112.1">
    <property type="nucleotide sequence ID" value="NC_013939.1"/>
</dbReference>
<organism evidence="1 2">
    <name type="scientific">Deferribacter desulfuricans (strain DSM 14783 / JCM 11476 / NBRC 101012 / SSM1)</name>
    <dbReference type="NCBI Taxonomy" id="639282"/>
    <lineage>
        <taxon>Bacteria</taxon>
        <taxon>Pseudomonadati</taxon>
        <taxon>Deferribacterota</taxon>
        <taxon>Deferribacteres</taxon>
        <taxon>Deferribacterales</taxon>
        <taxon>Deferribacteraceae</taxon>
        <taxon>Deferribacter</taxon>
    </lineage>
</organism>
<sequence length="512" mass="59674">MDLSPEAIILKELVKPKEIKETHISYAMITDDYVYKLKKPVDFGFLDYRLSKSRRNFCILEKELNSRFSKDVYLDVLKIARFGKEMKLVPHTNTMFAIDYVLKMRKIKDEDFFSNRIKNGLVDEKLAYKVGKNIAELFKKIETPVEKASEFGSFDVIKYNCEENFIQTEKYVGSLLDEKIYNYIKKKTHNFLEKNKSLFENRLKGGFIKDGHGDLRLEHVYFDNDEIGLIDCIEFNKRFRYNDVVSEIAFLAMEMDINGYIDLSDSLIAGFFSVFDDESSRKLLNFYKCYRAFVRAKVTCFLLEEKGETWENYENVKNSLDRHVDAAFSYALNMDDNVNLVFYGIMGSGKSKNGKAFSDKYFYSYFNTDIERKRMAGLNPETKVLEDFGKGIYSKEVSLKVYENLAENVRLKNSVCRSAIIDGSFSKKEYFDKLDEKNINYKKILFTAPDEIIVERLKKRESKKSVSDGRIELLQAQKSSFETKELADLTIETTKTVESNLAKIADFLIRES</sequence>
<dbReference type="EMBL" id="AP011529">
    <property type="protein sequence ID" value="BAI80866.1"/>
    <property type="molecule type" value="Genomic_DNA"/>
</dbReference>
<dbReference type="AlphaFoldDB" id="D3PE43"/>
<evidence type="ECO:0008006" key="3">
    <source>
        <dbReference type="Google" id="ProtNLM"/>
    </source>
</evidence>
<name>D3PE43_DEFDS</name>
<protein>
    <recommendedName>
        <fullName evidence="3">Gluconate kinase</fullName>
    </recommendedName>
</protein>
<dbReference type="SUPFAM" id="SSF56112">
    <property type="entry name" value="Protein kinase-like (PK-like)"/>
    <property type="match status" value="1"/>
</dbReference>
<dbReference type="Pfam" id="PF13671">
    <property type="entry name" value="AAA_33"/>
    <property type="match status" value="1"/>
</dbReference>
<dbReference type="PANTHER" id="PTHR43883:SF1">
    <property type="entry name" value="GLUCONOKINASE"/>
    <property type="match status" value="1"/>
</dbReference>
<dbReference type="STRING" id="639282.DEFDS_1405"/>
<accession>D3PE43</accession>
<dbReference type="KEGG" id="ddf:DEFDS_1405"/>
<dbReference type="InterPro" id="IPR027417">
    <property type="entry name" value="P-loop_NTPase"/>
</dbReference>
<reference evidence="1 2" key="1">
    <citation type="journal article" date="2010" name="DNA Res.">
        <title>Bacterial lifestyle in a deep-sea hydrothermal vent chimney revealed by the genome sequence of the thermophilic bacterium Deferribacter desulfuricans SSM1.</title>
        <authorList>
            <person name="Takaki Y."/>
            <person name="Shimamura S."/>
            <person name="Nakagawa S."/>
            <person name="Fukuhara Y."/>
            <person name="Horikawa H."/>
            <person name="Ankai A."/>
            <person name="Harada T."/>
            <person name="Hosoyama A."/>
            <person name="Oguchi A."/>
            <person name="Fukui S."/>
            <person name="Fujita N."/>
            <person name="Takami H."/>
            <person name="Takai K."/>
        </authorList>
    </citation>
    <scope>NUCLEOTIDE SEQUENCE [LARGE SCALE GENOMIC DNA]</scope>
    <source>
        <strain evidence="2">DSM 14783 / JCM 11476 / NBRC 101012 / SSM1</strain>
    </source>
</reference>
<evidence type="ECO:0000313" key="1">
    <source>
        <dbReference type="EMBL" id="BAI80866.1"/>
    </source>
</evidence>
<dbReference type="PANTHER" id="PTHR43883">
    <property type="entry name" value="SLR0207 PROTEIN"/>
    <property type="match status" value="1"/>
</dbReference>
<dbReference type="InterPro" id="IPR011009">
    <property type="entry name" value="Kinase-like_dom_sf"/>
</dbReference>
<proteinExistence type="predicted"/>
<dbReference type="Gene3D" id="3.40.50.300">
    <property type="entry name" value="P-loop containing nucleotide triphosphate hydrolases"/>
    <property type="match status" value="1"/>
</dbReference>
<dbReference type="eggNOG" id="COG2187">
    <property type="taxonomic scope" value="Bacteria"/>
</dbReference>
<dbReference type="eggNOG" id="COG0645">
    <property type="taxonomic scope" value="Bacteria"/>
</dbReference>
<dbReference type="InterPro" id="IPR052732">
    <property type="entry name" value="Cell-binding_unc_protein"/>
</dbReference>
<dbReference type="Proteomes" id="UP000001520">
    <property type="component" value="Chromosome"/>
</dbReference>
<keyword evidence="2" id="KW-1185">Reference proteome</keyword>